<evidence type="ECO:0000313" key="1">
    <source>
        <dbReference type="EMBL" id="ATX80999.1"/>
    </source>
</evidence>
<protein>
    <submittedName>
        <fullName evidence="1">Uncharacterized protein</fullName>
    </submittedName>
</protein>
<evidence type="ECO:0000313" key="2">
    <source>
        <dbReference type="Proteomes" id="UP000231637"/>
    </source>
</evidence>
<name>A0A2K8L436_9PROT</name>
<keyword evidence="2" id="KW-1185">Reference proteome</keyword>
<dbReference type="AlphaFoldDB" id="A0A2K8L436"/>
<proteinExistence type="predicted"/>
<organism evidence="1 2">
    <name type="scientific">Mariprofundus ferrinatatus</name>
    <dbReference type="NCBI Taxonomy" id="1921087"/>
    <lineage>
        <taxon>Bacteria</taxon>
        <taxon>Pseudomonadati</taxon>
        <taxon>Pseudomonadota</taxon>
        <taxon>Candidatius Mariprofundia</taxon>
        <taxon>Mariprofundales</taxon>
        <taxon>Mariprofundaceae</taxon>
        <taxon>Mariprofundus</taxon>
    </lineage>
</organism>
<accession>A0A2K8L436</accession>
<gene>
    <name evidence="1" type="ORF">Ga0123462_0121</name>
</gene>
<reference evidence="1 2" key="1">
    <citation type="submission" date="2016-12" db="EMBL/GenBank/DDBJ databases">
        <title>Isolation and genomic insights into novel planktonic Zetaproteobacteria from stratified waters of the Chesapeake Bay.</title>
        <authorList>
            <person name="McAllister S.M."/>
            <person name="Kato S."/>
            <person name="Chan C.S."/>
            <person name="Chiu B.K."/>
            <person name="Field E.K."/>
        </authorList>
    </citation>
    <scope>NUCLEOTIDE SEQUENCE [LARGE SCALE GENOMIC DNA]</scope>
    <source>
        <strain evidence="1 2">CP-8</strain>
    </source>
</reference>
<dbReference type="KEGG" id="mfn:Ga0123462_0121"/>
<dbReference type="Proteomes" id="UP000231637">
    <property type="component" value="Chromosome"/>
</dbReference>
<dbReference type="EMBL" id="CP018800">
    <property type="protein sequence ID" value="ATX80999.1"/>
    <property type="molecule type" value="Genomic_DNA"/>
</dbReference>
<sequence>MALYVCFNHDFSSGSSPQQQHYNLNDTVFVQALTNY</sequence>